<dbReference type="GO" id="GO:0015774">
    <property type="term" value="P:polysaccharide transport"/>
    <property type="evidence" value="ECO:0007669"/>
    <property type="project" value="UniProtKB-KW"/>
</dbReference>
<comment type="subcellular location">
    <subcellularLocation>
        <location evidence="11">Cell inner membrane</location>
        <topology evidence="11">Multi-pass membrane protein</topology>
    </subcellularLocation>
    <subcellularLocation>
        <location evidence="1">Cell membrane</location>
        <topology evidence="1">Multi-pass membrane protein</topology>
    </subcellularLocation>
</comment>
<dbReference type="GO" id="GO:0015920">
    <property type="term" value="P:lipopolysaccharide transport"/>
    <property type="evidence" value="ECO:0007669"/>
    <property type="project" value="TreeGrafter"/>
</dbReference>
<dbReference type="GO" id="GO:0043190">
    <property type="term" value="C:ATP-binding cassette (ABC) transporter complex"/>
    <property type="evidence" value="ECO:0007669"/>
    <property type="project" value="InterPro"/>
</dbReference>
<keyword evidence="8 11" id="KW-1133">Transmembrane helix</keyword>
<dbReference type="PROSITE" id="PS51012">
    <property type="entry name" value="ABC_TM2"/>
    <property type="match status" value="1"/>
</dbReference>
<evidence type="ECO:0000256" key="10">
    <source>
        <dbReference type="ARBA" id="ARBA00023136"/>
    </source>
</evidence>
<evidence type="ECO:0000256" key="7">
    <source>
        <dbReference type="ARBA" id="ARBA00022903"/>
    </source>
</evidence>
<dbReference type="Proteomes" id="UP000199169">
    <property type="component" value="Unassembled WGS sequence"/>
</dbReference>
<dbReference type="InterPro" id="IPR013525">
    <property type="entry name" value="ABC2_TM"/>
</dbReference>
<name>A0A1A8XHZ6_9PROT</name>
<evidence type="ECO:0000256" key="3">
    <source>
        <dbReference type="ARBA" id="ARBA00022448"/>
    </source>
</evidence>
<dbReference type="PANTHER" id="PTHR30413">
    <property type="entry name" value="INNER MEMBRANE TRANSPORT PERMEASE"/>
    <property type="match status" value="1"/>
</dbReference>
<evidence type="ECO:0000259" key="13">
    <source>
        <dbReference type="PROSITE" id="PS51012"/>
    </source>
</evidence>
<feature type="transmembrane region" description="Helical" evidence="11">
    <location>
        <begin position="171"/>
        <end position="195"/>
    </location>
</feature>
<dbReference type="EMBL" id="FLQX01000010">
    <property type="protein sequence ID" value="SBT03563.1"/>
    <property type="molecule type" value="Genomic_DNA"/>
</dbReference>
<keyword evidence="10 11" id="KW-0472">Membrane</keyword>
<keyword evidence="3 11" id="KW-0813">Transport</keyword>
<evidence type="ECO:0000256" key="11">
    <source>
        <dbReference type="RuleBase" id="RU361157"/>
    </source>
</evidence>
<dbReference type="InterPro" id="IPR000412">
    <property type="entry name" value="ABC_2_transport"/>
</dbReference>
<dbReference type="RefSeq" id="WP_186405517.1">
    <property type="nucleotide sequence ID" value="NZ_FLQX01000010.1"/>
</dbReference>
<evidence type="ECO:0000256" key="12">
    <source>
        <dbReference type="SAM" id="MobiDB-lite"/>
    </source>
</evidence>
<evidence type="ECO:0000313" key="14">
    <source>
        <dbReference type="EMBL" id="SBT03563.1"/>
    </source>
</evidence>
<proteinExistence type="inferred from homology"/>
<reference evidence="15" key="1">
    <citation type="submission" date="2016-06" db="EMBL/GenBank/DDBJ databases">
        <authorList>
            <person name="McIlroy S.J."/>
            <person name="Karst S.M."/>
            <person name="Albertsen M."/>
        </authorList>
    </citation>
    <scope>NUCLEOTIDE SEQUENCE [LARGE SCALE GENOMIC DNA]</scope>
</reference>
<feature type="transmembrane region" description="Helical" evidence="11">
    <location>
        <begin position="97"/>
        <end position="115"/>
    </location>
</feature>
<feature type="domain" description="ABC transmembrane type-2" evidence="13">
    <location>
        <begin position="57"/>
        <end position="284"/>
    </location>
</feature>
<keyword evidence="7" id="KW-0972">Capsule biogenesis/degradation</keyword>
<feature type="transmembrane region" description="Helical" evidence="11">
    <location>
        <begin position="207"/>
        <end position="225"/>
    </location>
</feature>
<dbReference type="Pfam" id="PF01061">
    <property type="entry name" value="ABC2_membrane"/>
    <property type="match status" value="1"/>
</dbReference>
<evidence type="ECO:0000256" key="5">
    <source>
        <dbReference type="ARBA" id="ARBA00022597"/>
    </source>
</evidence>
<keyword evidence="9" id="KW-0625">Polysaccharide transport</keyword>
<accession>A0A1A8XHZ6</accession>
<evidence type="ECO:0000256" key="9">
    <source>
        <dbReference type="ARBA" id="ARBA00023047"/>
    </source>
</evidence>
<dbReference type="GO" id="GO:0140359">
    <property type="term" value="F:ABC-type transporter activity"/>
    <property type="evidence" value="ECO:0007669"/>
    <property type="project" value="InterPro"/>
</dbReference>
<keyword evidence="15" id="KW-1185">Reference proteome</keyword>
<feature type="compositionally biased region" description="Polar residues" evidence="12">
    <location>
        <begin position="1"/>
        <end position="15"/>
    </location>
</feature>
<dbReference type="STRING" id="1860102.ACCAA_1070002"/>
<evidence type="ECO:0000256" key="8">
    <source>
        <dbReference type="ARBA" id="ARBA00022989"/>
    </source>
</evidence>
<comment type="similarity">
    <text evidence="2 11">Belongs to the ABC-2 integral membrane protein family.</text>
</comment>
<feature type="transmembrane region" description="Helical" evidence="11">
    <location>
        <begin position="56"/>
        <end position="77"/>
    </location>
</feature>
<feature type="transmembrane region" description="Helical" evidence="11">
    <location>
        <begin position="263"/>
        <end position="281"/>
    </location>
</feature>
<evidence type="ECO:0000313" key="15">
    <source>
        <dbReference type="Proteomes" id="UP000199169"/>
    </source>
</evidence>
<feature type="region of interest" description="Disordered" evidence="12">
    <location>
        <begin position="1"/>
        <end position="20"/>
    </location>
</feature>
<dbReference type="PRINTS" id="PR00164">
    <property type="entry name" value="ABC2TRNSPORT"/>
</dbReference>
<evidence type="ECO:0000256" key="1">
    <source>
        <dbReference type="ARBA" id="ARBA00004651"/>
    </source>
</evidence>
<dbReference type="AlphaFoldDB" id="A0A1A8XHZ6"/>
<evidence type="ECO:0000256" key="2">
    <source>
        <dbReference type="ARBA" id="ARBA00007783"/>
    </source>
</evidence>
<dbReference type="InterPro" id="IPR047817">
    <property type="entry name" value="ABC2_TM_bact-type"/>
</dbReference>
<gene>
    <name evidence="14" type="ORF">ACCAA_1070002</name>
</gene>
<keyword evidence="6 11" id="KW-0812">Transmembrane</keyword>
<protein>
    <recommendedName>
        <fullName evidence="11">Transport permease protein</fullName>
    </recommendedName>
</protein>
<evidence type="ECO:0000256" key="6">
    <source>
        <dbReference type="ARBA" id="ARBA00022692"/>
    </source>
</evidence>
<feature type="transmembrane region" description="Helical" evidence="11">
    <location>
        <begin position="136"/>
        <end position="165"/>
    </location>
</feature>
<keyword evidence="5" id="KW-0762">Sugar transport</keyword>
<dbReference type="PANTHER" id="PTHR30413:SF10">
    <property type="entry name" value="CAPSULE POLYSACCHARIDE EXPORT INNER-MEMBRANE PROTEIN CTRC"/>
    <property type="match status" value="1"/>
</dbReference>
<organism evidence="14 15">
    <name type="scientific">Candidatus Accumulibacter aalborgensis</name>
    <dbReference type="NCBI Taxonomy" id="1860102"/>
    <lineage>
        <taxon>Bacteria</taxon>
        <taxon>Pseudomonadati</taxon>
        <taxon>Pseudomonadota</taxon>
        <taxon>Betaproteobacteria</taxon>
        <taxon>Candidatus Accumulibacter</taxon>
    </lineage>
</organism>
<keyword evidence="4 11" id="KW-1003">Cell membrane</keyword>
<sequence length="292" mass="32444">MNRTQLPTRSTSDVGSNPHAAHPTSLVALARSLWRNRQLIAQMTTREVVGRYKGSALGMAWSFFNPVFMLLVYTFVFSEIFKSRWGGVGADDSKTQFAVLLFVGMIVLSLFSEVMNRAPGLILSNANYVKKVIFPIEILPVIAMGAALFHSLISLGVLLAAFLLFNGYLQWTLVFTPLVLLPLVILTTGLSWMLASLGVFLRDVGQTIAIVTTVLMFLSPVFYPVTAVPEQFRPFIMANPLTFVIEQARDVLIWGNLPNWSGLGIYTLTAITVAWLGYLWFQKTRKGFADVL</sequence>
<evidence type="ECO:0000256" key="4">
    <source>
        <dbReference type="ARBA" id="ARBA00022475"/>
    </source>
</evidence>
<dbReference type="PIRSF" id="PIRSF006648">
    <property type="entry name" value="DrrB"/>
    <property type="match status" value="1"/>
</dbReference>